<organism evidence="1 2">
    <name type="scientific">Gossypium arboreum</name>
    <name type="common">Tree cotton</name>
    <name type="synonym">Gossypium nanking</name>
    <dbReference type="NCBI Taxonomy" id="29729"/>
    <lineage>
        <taxon>Eukaryota</taxon>
        <taxon>Viridiplantae</taxon>
        <taxon>Streptophyta</taxon>
        <taxon>Embryophyta</taxon>
        <taxon>Tracheophyta</taxon>
        <taxon>Spermatophyta</taxon>
        <taxon>Magnoliopsida</taxon>
        <taxon>eudicotyledons</taxon>
        <taxon>Gunneridae</taxon>
        <taxon>Pentapetalae</taxon>
        <taxon>rosids</taxon>
        <taxon>malvids</taxon>
        <taxon>Malvales</taxon>
        <taxon>Malvaceae</taxon>
        <taxon>Malvoideae</taxon>
        <taxon>Gossypium</taxon>
    </lineage>
</organism>
<accession>A0ABR0MRL7</accession>
<evidence type="ECO:0000313" key="2">
    <source>
        <dbReference type="Proteomes" id="UP001358586"/>
    </source>
</evidence>
<gene>
    <name evidence="1" type="ORF">PVK06_044550</name>
</gene>
<keyword evidence="2" id="KW-1185">Reference proteome</keyword>
<proteinExistence type="predicted"/>
<evidence type="ECO:0000313" key="1">
    <source>
        <dbReference type="EMBL" id="KAK5776590.1"/>
    </source>
</evidence>
<comment type="caution">
    <text evidence="1">The sequence shown here is derived from an EMBL/GenBank/DDBJ whole genome shotgun (WGS) entry which is preliminary data.</text>
</comment>
<dbReference type="Proteomes" id="UP001358586">
    <property type="component" value="Chromosome 12"/>
</dbReference>
<name>A0ABR0MRL7_GOSAR</name>
<dbReference type="EMBL" id="JARKNE010000012">
    <property type="protein sequence ID" value="KAK5776590.1"/>
    <property type="molecule type" value="Genomic_DNA"/>
</dbReference>
<reference evidence="1 2" key="1">
    <citation type="submission" date="2023-03" db="EMBL/GenBank/DDBJ databases">
        <title>WGS of Gossypium arboreum.</title>
        <authorList>
            <person name="Yu D."/>
        </authorList>
    </citation>
    <scope>NUCLEOTIDE SEQUENCE [LARGE SCALE GENOMIC DNA]</scope>
    <source>
        <tissue evidence="1">Leaf</tissue>
    </source>
</reference>
<sequence>MLRACDLLNVTGIIWDKELIDSFLAPGFEGVGSYVVVVHGGDRCLGQGRDCAPVVNSTWLAHFAAIGCSILLLDLKLLLVGHLLQLVSANEAFSWLKDQGMDNMWKPIVGKLCLPFVQTMKTSRNSALWLMIVECCKLHFNMSVSLGSSESLIRLLISWVG</sequence>
<protein>
    <submittedName>
        <fullName evidence="1">Uncharacterized protein</fullName>
    </submittedName>
</protein>